<evidence type="ECO:0008006" key="4">
    <source>
        <dbReference type="Google" id="ProtNLM"/>
    </source>
</evidence>
<proteinExistence type="predicted"/>
<accession>A0A0A1TPC4</accession>
<sequence>MAATGITFESLPREIHALVQSSLPPVDVKSTRLASTACSRAYRLHCQRVYLSASSRDITVLRAIADSPSYRNDVEELVWDDARLVTKPRRFDPYSNDDDDDDSDDEAADGTCPGWFRRGCERSIQDLKDTPCRDGPLPQHVRKRTLLRAAWDLDQCWEFYKALLVDQEQVLQSGSDIEALRYALQHFPSLRTITITPTAHGKLFMPAYQTPKIRSFPENLIYPIPYAWPYCDPGNNQPEVQPWNGNDGIWSGYSKILQTLEDCKNNITDFIVDTHGFDTGINCYAVCDESSVQANLAKLCARQGFRRLDLALFVNGLEHDGFMPLRSGKLYSTLSAAKDIEHFHFSTSLEMDMSGEAAQLDEDDEDMDEHHLPLRSLFPVDTWSNLRFFGITKFLVLTSDLVDLLGVLPQSVARVELNFLMFLQRGTYGDLLEQMRQRLDWANRALDARPRVVISVPPDANDRPTLVVTVDNQVNAFLYQNGPNPFFSSDMGVMANYAEHGVGAVEWDWLDPEHRRPYADDETQQEQGYYGYMDWDE</sequence>
<evidence type="ECO:0000313" key="3">
    <source>
        <dbReference type="Proteomes" id="UP000039046"/>
    </source>
</evidence>
<feature type="region of interest" description="Disordered" evidence="1">
    <location>
        <begin position="90"/>
        <end position="110"/>
    </location>
</feature>
<dbReference type="OrthoDB" id="73875at2759"/>
<dbReference type="AlphaFoldDB" id="A0A0A1TPC4"/>
<keyword evidence="3" id="KW-1185">Reference proteome</keyword>
<gene>
    <name evidence="2" type="ORF">VHEMI09065</name>
</gene>
<evidence type="ECO:0000313" key="2">
    <source>
        <dbReference type="EMBL" id="CEJ93480.1"/>
    </source>
</evidence>
<dbReference type="Proteomes" id="UP000039046">
    <property type="component" value="Unassembled WGS sequence"/>
</dbReference>
<feature type="compositionally biased region" description="Acidic residues" evidence="1">
    <location>
        <begin position="95"/>
        <end position="108"/>
    </location>
</feature>
<evidence type="ECO:0000256" key="1">
    <source>
        <dbReference type="SAM" id="MobiDB-lite"/>
    </source>
</evidence>
<name>A0A0A1TPC4_9HYPO</name>
<organism evidence="2 3">
    <name type="scientific">[Torrubiella] hemipterigena</name>
    <dbReference type="NCBI Taxonomy" id="1531966"/>
    <lineage>
        <taxon>Eukaryota</taxon>
        <taxon>Fungi</taxon>
        <taxon>Dikarya</taxon>
        <taxon>Ascomycota</taxon>
        <taxon>Pezizomycotina</taxon>
        <taxon>Sordariomycetes</taxon>
        <taxon>Hypocreomycetidae</taxon>
        <taxon>Hypocreales</taxon>
        <taxon>Clavicipitaceae</taxon>
        <taxon>Clavicipitaceae incertae sedis</taxon>
        <taxon>'Torrubiella' clade</taxon>
    </lineage>
</organism>
<reference evidence="2 3" key="1">
    <citation type="journal article" date="2015" name="Genome Announc.">
        <title>Draft Genome Sequence and Gene Annotation of the Entomopathogenic Fungus Verticillium hemipterigenum.</title>
        <authorList>
            <person name="Horn F."/>
            <person name="Habel A."/>
            <person name="Scharf D.H."/>
            <person name="Dworschak J."/>
            <person name="Brakhage A.A."/>
            <person name="Guthke R."/>
            <person name="Hertweck C."/>
            <person name="Linde J."/>
        </authorList>
    </citation>
    <scope>NUCLEOTIDE SEQUENCE [LARGE SCALE GENOMIC DNA]</scope>
</reference>
<dbReference type="STRING" id="1531966.A0A0A1TPC4"/>
<dbReference type="HOGENOM" id="CLU_021598_2_0_1"/>
<protein>
    <recommendedName>
        <fullName evidence="4">F-box domain-containing protein</fullName>
    </recommendedName>
</protein>
<dbReference type="EMBL" id="CDHN01000005">
    <property type="protein sequence ID" value="CEJ93480.1"/>
    <property type="molecule type" value="Genomic_DNA"/>
</dbReference>